<gene>
    <name evidence="1" type="ORF">pipiens_005423</name>
</gene>
<reference evidence="1 2" key="1">
    <citation type="submission" date="2024-05" db="EMBL/GenBank/DDBJ databases">
        <title>Culex pipiens pipiens assembly and annotation.</title>
        <authorList>
            <person name="Alout H."/>
            <person name="Durand T."/>
        </authorList>
    </citation>
    <scope>NUCLEOTIDE SEQUENCE [LARGE SCALE GENOMIC DNA]</scope>
    <source>
        <strain evidence="1">HA-2024</strain>
        <tissue evidence="1">Whole body</tissue>
    </source>
</reference>
<dbReference type="EMBL" id="JBEHCU010000671">
    <property type="protein sequence ID" value="KAL1404217.1"/>
    <property type="molecule type" value="Genomic_DNA"/>
</dbReference>
<sequence length="698" mass="80506">MTESVLSGSTALFEQEEADDTLVAGAEQVIPSVPASAEIPVIAYFSSSDGKEYIRVEQQMPWKVDQLNCTARLANAKTMLFWQLRIVRILQDVLTADRNRCRADLLTSINWINTNDAIQLLEIIQSSEDLDYRSLCEKLRENTVISASLREQAVQLVPLEDAVARRNRFLNRFHPEFSDHASRLEQPLKQFRVSVIENHLKSLLKKSPEYLQSELKNVSETILIRINVSDVKVFHDMDRELNPDIFKAPLQGLAKRWLKHVENSKHSNGFPTNPIYLSLCRSLEELIQEITSKSSHKKEELIRSDSSGWHPLKTIAWKLCDDFTKCLEREYRFNMKLLKHFDPASGNTKPFDYQPHRLIDGTRVNEPFPMIRSIFQRLSGSFQTNPVEIADEFYVWYCLLDDALANVLHNRDAFEHILQNYVLLISNATIDQMETIRVITHNTLRFIVQTVPFLDSKMANSCEDKQILQLQLDAVNRLVAEPRSKNSIRELIGVFSRYWENRNSIIENIPSKQAIPEMEQIKTSLITVVLIALQKNVSAVRLVDFFRTYNDFLIDLDYVSFDWLIKPVAVFNMNNLKIVETVETKKYGTDIAVFRAINPKKKSNVVEKREACPEHYVVEIVTKLLGYVISQLQHTRWTSGSDLADHEQIESAAALISAISSSLLYLEEQVVYISYDFFMEERLKLFSNVRNTCSSRDC</sequence>
<evidence type="ECO:0000313" key="2">
    <source>
        <dbReference type="Proteomes" id="UP001562425"/>
    </source>
</evidence>
<name>A0ABD1DWU5_CULPP</name>
<comment type="caution">
    <text evidence="1">The sequence shown here is derived from an EMBL/GenBank/DDBJ whole genome shotgun (WGS) entry which is preliminary data.</text>
</comment>
<organism evidence="1 2">
    <name type="scientific">Culex pipiens pipiens</name>
    <name type="common">Northern house mosquito</name>
    <dbReference type="NCBI Taxonomy" id="38569"/>
    <lineage>
        <taxon>Eukaryota</taxon>
        <taxon>Metazoa</taxon>
        <taxon>Ecdysozoa</taxon>
        <taxon>Arthropoda</taxon>
        <taxon>Hexapoda</taxon>
        <taxon>Insecta</taxon>
        <taxon>Pterygota</taxon>
        <taxon>Neoptera</taxon>
        <taxon>Endopterygota</taxon>
        <taxon>Diptera</taxon>
        <taxon>Nematocera</taxon>
        <taxon>Culicoidea</taxon>
        <taxon>Culicidae</taxon>
        <taxon>Culicinae</taxon>
        <taxon>Culicini</taxon>
        <taxon>Culex</taxon>
        <taxon>Culex</taxon>
    </lineage>
</organism>
<protein>
    <submittedName>
        <fullName evidence="1">Uncharacterized protein</fullName>
    </submittedName>
</protein>
<proteinExistence type="predicted"/>
<accession>A0ABD1DWU5</accession>
<dbReference type="AlphaFoldDB" id="A0ABD1DWU5"/>
<evidence type="ECO:0000313" key="1">
    <source>
        <dbReference type="EMBL" id="KAL1404217.1"/>
    </source>
</evidence>
<keyword evidence="2" id="KW-1185">Reference proteome</keyword>
<dbReference type="Proteomes" id="UP001562425">
    <property type="component" value="Unassembled WGS sequence"/>
</dbReference>